<feature type="non-terminal residue" evidence="1">
    <location>
        <position position="1"/>
    </location>
</feature>
<organism evidence="1 2">
    <name type="scientific">Papaver atlanticum</name>
    <dbReference type="NCBI Taxonomy" id="357466"/>
    <lineage>
        <taxon>Eukaryota</taxon>
        <taxon>Viridiplantae</taxon>
        <taxon>Streptophyta</taxon>
        <taxon>Embryophyta</taxon>
        <taxon>Tracheophyta</taxon>
        <taxon>Spermatophyta</taxon>
        <taxon>Magnoliopsida</taxon>
        <taxon>Ranunculales</taxon>
        <taxon>Papaveraceae</taxon>
        <taxon>Papaveroideae</taxon>
        <taxon>Papaver</taxon>
    </lineage>
</organism>
<evidence type="ECO:0000313" key="1">
    <source>
        <dbReference type="EMBL" id="KAI3960105.1"/>
    </source>
</evidence>
<name>A0AAD4TK68_9MAGN</name>
<protein>
    <submittedName>
        <fullName evidence="1">Uncharacterized protein</fullName>
    </submittedName>
</protein>
<evidence type="ECO:0000313" key="2">
    <source>
        <dbReference type="Proteomes" id="UP001202328"/>
    </source>
</evidence>
<dbReference type="EMBL" id="JAJJMB010000948">
    <property type="protein sequence ID" value="KAI3960105.1"/>
    <property type="molecule type" value="Genomic_DNA"/>
</dbReference>
<dbReference type="Proteomes" id="UP001202328">
    <property type="component" value="Unassembled WGS sequence"/>
</dbReference>
<reference evidence="1" key="1">
    <citation type="submission" date="2022-04" db="EMBL/GenBank/DDBJ databases">
        <title>A functionally conserved STORR gene fusion in Papaver species that diverged 16.8 million years ago.</title>
        <authorList>
            <person name="Catania T."/>
        </authorList>
    </citation>
    <scope>NUCLEOTIDE SEQUENCE</scope>
    <source>
        <strain evidence="1">S-188037</strain>
    </source>
</reference>
<gene>
    <name evidence="1" type="ORF">MKW98_016829</name>
</gene>
<sequence>MVKSIYPMCGLVSSRRHQLEMCLENNGGCWKDQAANATACKDTFRGRVCECHVVQG</sequence>
<dbReference type="AlphaFoldDB" id="A0AAD4TK68"/>
<keyword evidence="2" id="KW-1185">Reference proteome</keyword>
<comment type="caution">
    <text evidence="1">The sequence shown here is derived from an EMBL/GenBank/DDBJ whole genome shotgun (WGS) entry which is preliminary data.</text>
</comment>
<accession>A0AAD4TK68</accession>
<proteinExistence type="predicted"/>